<dbReference type="Pfam" id="PF10521">
    <property type="entry name" value="Tti2"/>
    <property type="match status" value="1"/>
</dbReference>
<gene>
    <name evidence="2" type="ORF">B0H15DRAFT_864086</name>
</gene>
<dbReference type="GO" id="GO:0005829">
    <property type="term" value="C:cytosol"/>
    <property type="evidence" value="ECO:0007669"/>
    <property type="project" value="TreeGrafter"/>
</dbReference>
<sequence>MVLSSSVPASLQVPSDFNRYADITDHEILQRLDRWKHATVPTLQNLQSHFHSEQASSLTLKQQADIVSATLVFNGEDVWVNPAAQTVAHDILDGFCEPSVPLVIQILEHNVKPLFRYNPHPSLNLQTGRKLARPAGGPMASQDFYDDQAWKTHPGASNIVLWCVENIPSTAYEELWHLVIPPIMALLDDYEPGYKLKGVKILTVMLERVPGSVLKRTGVDSLLSASLGRSLTQLQSPETSRLLPAAISASLSLILLVTPVGSVDRFDQLCGLLGDGIIGTIWPYSSDRLEALLASIEALPPLVKILGVGCARYLKVLVAQLVHPLSPRAFDKTSVALQISSLRALSAVIDACPERIPQWKGTILNSIARCWVGIMDANLDHPSEQLKRELRNVCQRLSAVCPTVLQDEYPLFIAADAAIFEELFET</sequence>
<organism evidence="2 3">
    <name type="scientific">Mycena belliarum</name>
    <dbReference type="NCBI Taxonomy" id="1033014"/>
    <lineage>
        <taxon>Eukaryota</taxon>
        <taxon>Fungi</taxon>
        <taxon>Dikarya</taxon>
        <taxon>Basidiomycota</taxon>
        <taxon>Agaricomycotina</taxon>
        <taxon>Agaricomycetes</taxon>
        <taxon>Agaricomycetidae</taxon>
        <taxon>Agaricales</taxon>
        <taxon>Marasmiineae</taxon>
        <taxon>Mycenaceae</taxon>
        <taxon>Mycena</taxon>
    </lineage>
</organism>
<keyword evidence="3" id="KW-1185">Reference proteome</keyword>
<evidence type="ECO:0000256" key="1">
    <source>
        <dbReference type="ARBA" id="ARBA00034736"/>
    </source>
</evidence>
<name>A0AAD6TQU9_9AGAR</name>
<dbReference type="InterPro" id="IPR016024">
    <property type="entry name" value="ARM-type_fold"/>
</dbReference>
<evidence type="ECO:0000313" key="3">
    <source>
        <dbReference type="Proteomes" id="UP001222325"/>
    </source>
</evidence>
<protein>
    <submittedName>
        <fullName evidence="2">Uncharacterized protein</fullName>
    </submittedName>
</protein>
<evidence type="ECO:0000313" key="2">
    <source>
        <dbReference type="EMBL" id="KAJ7076314.1"/>
    </source>
</evidence>
<accession>A0AAD6TQU9</accession>
<reference evidence="2" key="1">
    <citation type="submission" date="2023-03" db="EMBL/GenBank/DDBJ databases">
        <title>Massive genome expansion in bonnet fungi (Mycena s.s.) driven by repeated elements and novel gene families across ecological guilds.</title>
        <authorList>
            <consortium name="Lawrence Berkeley National Laboratory"/>
            <person name="Harder C.B."/>
            <person name="Miyauchi S."/>
            <person name="Viragh M."/>
            <person name="Kuo A."/>
            <person name="Thoen E."/>
            <person name="Andreopoulos B."/>
            <person name="Lu D."/>
            <person name="Skrede I."/>
            <person name="Drula E."/>
            <person name="Henrissat B."/>
            <person name="Morin E."/>
            <person name="Kohler A."/>
            <person name="Barry K."/>
            <person name="LaButti K."/>
            <person name="Morin E."/>
            <person name="Salamov A."/>
            <person name="Lipzen A."/>
            <person name="Mereny Z."/>
            <person name="Hegedus B."/>
            <person name="Baldrian P."/>
            <person name="Stursova M."/>
            <person name="Weitz H."/>
            <person name="Taylor A."/>
            <person name="Grigoriev I.V."/>
            <person name="Nagy L.G."/>
            <person name="Martin F."/>
            <person name="Kauserud H."/>
        </authorList>
    </citation>
    <scope>NUCLEOTIDE SEQUENCE</scope>
    <source>
        <strain evidence="2">CBHHK173m</strain>
    </source>
</reference>
<dbReference type="GO" id="GO:0110078">
    <property type="term" value="C:TTT Hsp90 cochaperone complex"/>
    <property type="evidence" value="ECO:0007669"/>
    <property type="project" value="InterPro"/>
</dbReference>
<dbReference type="AlphaFoldDB" id="A0AAD6TQU9"/>
<dbReference type="EMBL" id="JARJCN010000082">
    <property type="protein sequence ID" value="KAJ7076314.1"/>
    <property type="molecule type" value="Genomic_DNA"/>
</dbReference>
<comment type="caution">
    <text evidence="2">The sequence shown here is derived from an EMBL/GenBank/DDBJ whole genome shotgun (WGS) entry which is preliminary data.</text>
</comment>
<dbReference type="GO" id="GO:0005634">
    <property type="term" value="C:nucleus"/>
    <property type="evidence" value="ECO:0007669"/>
    <property type="project" value="TreeGrafter"/>
</dbReference>
<dbReference type="PANTHER" id="PTHR32226:SF2">
    <property type="entry name" value="TELO2-INTERACTING PROTEIN 2"/>
    <property type="match status" value="1"/>
</dbReference>
<dbReference type="InterPro" id="IPR018870">
    <property type="entry name" value="Tti2"/>
</dbReference>
<dbReference type="Proteomes" id="UP001222325">
    <property type="component" value="Unassembled WGS sequence"/>
</dbReference>
<dbReference type="SUPFAM" id="SSF48371">
    <property type="entry name" value="ARM repeat"/>
    <property type="match status" value="1"/>
</dbReference>
<proteinExistence type="inferred from homology"/>
<comment type="similarity">
    <text evidence="1">Belongs to the TTI2 family.</text>
</comment>
<dbReference type="PANTHER" id="PTHR32226">
    <property type="entry name" value="TELO2-INTERACTING PROTEIN 2"/>
    <property type="match status" value="1"/>
</dbReference>